<dbReference type="GO" id="GO:0000049">
    <property type="term" value="F:tRNA binding"/>
    <property type="evidence" value="ECO:0007669"/>
    <property type="project" value="UniProtKB-UniRule"/>
</dbReference>
<feature type="domain" description="Exportin-T C-terminal" evidence="13">
    <location>
        <begin position="882"/>
        <end position="1193"/>
    </location>
</feature>
<evidence type="ECO:0000259" key="12">
    <source>
        <dbReference type="Pfam" id="PF08389"/>
    </source>
</evidence>
<dbReference type="Gene3D" id="1.25.10.10">
    <property type="entry name" value="Leucine-rich Repeat Variant"/>
    <property type="match status" value="2"/>
</dbReference>
<dbReference type="Proteomes" id="UP000195570">
    <property type="component" value="Unassembled WGS sequence"/>
</dbReference>
<keyword evidence="7 10" id="KW-0539">Nucleus</keyword>
<gene>
    <name evidence="14" type="ORF">TEOVI_000890100</name>
</gene>
<dbReference type="VEuPathDB" id="TriTrypDB:TEOVI_000890100"/>
<keyword evidence="3 10" id="KW-0813">Transport</keyword>
<comment type="similarity">
    <text evidence="10">Belongs to the exportin family.</text>
</comment>
<dbReference type="InterPro" id="IPR040017">
    <property type="entry name" value="XPOT"/>
</dbReference>
<evidence type="ECO:0000256" key="4">
    <source>
        <dbReference type="ARBA" id="ARBA00022490"/>
    </source>
</evidence>
<dbReference type="SUPFAM" id="SSF48371">
    <property type="entry name" value="ARM repeat"/>
    <property type="match status" value="1"/>
</dbReference>
<evidence type="ECO:0000256" key="11">
    <source>
        <dbReference type="SAM" id="MobiDB-lite"/>
    </source>
</evidence>
<comment type="subcellular location">
    <subcellularLocation>
        <location evidence="1 10">Cytoplasm</location>
    </subcellularLocation>
    <subcellularLocation>
        <location evidence="10">Nucleus</location>
    </subcellularLocation>
    <text evidence="10">Shuttles between the nucleus and the cytoplasm.</text>
</comment>
<name>A0A1G4I993_TRYEQ</name>
<evidence type="ECO:0000256" key="9">
    <source>
        <dbReference type="ARBA" id="ARBA00032199"/>
    </source>
</evidence>
<feature type="region of interest" description="Disordered" evidence="11">
    <location>
        <begin position="573"/>
        <end position="598"/>
    </location>
</feature>
<comment type="function">
    <text evidence="10">tRNA nucleus export receptor which facilitates tRNA translocation across the nuclear pore complex.</text>
</comment>
<evidence type="ECO:0000313" key="14">
    <source>
        <dbReference type="EMBL" id="SCU68581.1"/>
    </source>
</evidence>
<dbReference type="GO" id="GO:0005737">
    <property type="term" value="C:cytoplasm"/>
    <property type="evidence" value="ECO:0007669"/>
    <property type="project" value="UniProtKB-SubCell"/>
</dbReference>
<proteinExistence type="inferred from homology"/>
<accession>A0A1G4I993</accession>
<dbReference type="InterPro" id="IPR013598">
    <property type="entry name" value="Exportin-1/Importin-b-like"/>
</dbReference>
<dbReference type="AlphaFoldDB" id="A0A1G4I993"/>
<protein>
    <recommendedName>
        <fullName evidence="2 10">Exportin-T</fullName>
    </recommendedName>
    <alternativeName>
        <fullName evidence="8 10">Exportin(tRNA)</fullName>
    </alternativeName>
    <alternativeName>
        <fullName evidence="9 10">tRNA exportin</fullName>
    </alternativeName>
</protein>
<dbReference type="GO" id="GO:0016363">
    <property type="term" value="C:nuclear matrix"/>
    <property type="evidence" value="ECO:0007669"/>
    <property type="project" value="TreeGrafter"/>
</dbReference>
<evidence type="ECO:0000256" key="6">
    <source>
        <dbReference type="ARBA" id="ARBA00022884"/>
    </source>
</evidence>
<sequence length="1219" mass="134762">MSQLSSPIVFSMESFTQAMELTHTYQPGVTQQQRQEAEQYLMELRVTADGLNLAFGIINSEPVQDTCCFWAFNTIMHHLPRIARDVDDAKAEELYKTLFSFIYRYFFSSNAPTSVSGASLIGLTATSSSTVNCTVLSGVATGTRQRQSIDYLANKHAQMMVAGLQEFFPSRWRSFFDDAFELINRGASLQQHIRDSVTLYILRLFEYIDERVVSVRERSDRSRDQRARDMELKDAMREHVIPRATAFWHATLCECRQRVPELANICMSIVQTYIEWVDISLFFTAEWINLLYFMLSADTVRGAACECLCGLVEKKQVPAAKLESLRKLNVVDAVPRVVSLVPAPPESDEDVNFTESVAKLVREVSMQFLSLYEHITSNRNNYASWGGVSGARGNHANMSHNSSSAETATSPPSLSCVRSTESLDAEGGIDCTNVDCRNFQGRQQQQHSYFVPDGHLSVEFLGEVQVALDVVVPELLRLLSIRHDVVVDTLIPFIQMYIKSSALREEQAAQLLRALYDHTVIGGVAENEEPFWMDDIIDRRKQMHNIMRLLFRDHPAVVMPHLREVVARAASSASDPTTASAEGFGQTGVMGQDKDLKSHGIDNISNGRGLNCEGISAAVGGSSNTASSPEEAEAALRYLYELGESFRMEQLRDSSNEFAQLIFAVLTSEHLPQHTCSVVHVSYFEVLDRYCVFFTYHRNYIPLLLQRLLLMPHGVMNSSPNVRARICYLFGHLVQVLKSSLVPHVQDIITALQRILAATEYLLPSNRRDLYEAIGILLSTVPQLPAAGATEGTAMTLHVVQVVRQNLRDASVVGNIACAEAVADGISFLTALVKGLRGGGGGGSSGSGAAVNNATYTSPNKNSSGSGSNACSESIKINNATDGNSVSESTGEAVVAEVFHNVTSDVMEVFSTWHASPSVRDRIVQYFTQMAHLLPFDSMKVYVPVYTSNWLMWMEAVQELIKLLRFLLQFIHRSGPCVAEILSQLMPPLLEKVSAVGELSAEDDQSDIVSETMREQRDVYRQLFAVVHGAAQAQCAHVILFLPSVNLNALLVQLLTAIQLPGETELPKIALQIMTKVTATVEPCCTNNESSGAGRHPLRNDCSQGSTGAAGEAWMKFMLNDALRVVFARMFSPTFDLKDAKSLLFIGETGLLLKALMNKLGPADASLSVMLYETFSPLVGESEATGFISALQQQPGRFSTEMKVRFCNMLKFARQHYAA</sequence>
<keyword evidence="4 10" id="KW-0963">Cytoplasm</keyword>
<evidence type="ECO:0000256" key="2">
    <source>
        <dbReference type="ARBA" id="ARBA00018928"/>
    </source>
</evidence>
<evidence type="ECO:0000313" key="15">
    <source>
        <dbReference type="Proteomes" id="UP000195570"/>
    </source>
</evidence>
<organism evidence="14 15">
    <name type="scientific">Trypanosoma equiperdum</name>
    <dbReference type="NCBI Taxonomy" id="5694"/>
    <lineage>
        <taxon>Eukaryota</taxon>
        <taxon>Discoba</taxon>
        <taxon>Euglenozoa</taxon>
        <taxon>Kinetoplastea</taxon>
        <taxon>Metakinetoplastina</taxon>
        <taxon>Trypanosomatida</taxon>
        <taxon>Trypanosomatidae</taxon>
        <taxon>Trypanosoma</taxon>
    </lineage>
</organism>
<evidence type="ECO:0000256" key="10">
    <source>
        <dbReference type="RuleBase" id="RU366037"/>
    </source>
</evidence>
<dbReference type="PANTHER" id="PTHR15952:SF11">
    <property type="entry name" value="EXPORTIN-T"/>
    <property type="match status" value="1"/>
</dbReference>
<keyword evidence="6 10" id="KW-0694">RNA-binding</keyword>
<feature type="domain" description="Exportin-1/Importin-beta-like" evidence="12">
    <location>
        <begin position="151"/>
        <end position="308"/>
    </location>
</feature>
<evidence type="ECO:0000256" key="5">
    <source>
        <dbReference type="ARBA" id="ARBA00022555"/>
    </source>
</evidence>
<comment type="caution">
    <text evidence="14">The sequence shown here is derived from an EMBL/GenBank/DDBJ whole genome shotgun (WGS) entry which is preliminary data.</text>
</comment>
<evidence type="ECO:0000256" key="3">
    <source>
        <dbReference type="ARBA" id="ARBA00022448"/>
    </source>
</evidence>
<evidence type="ECO:0000256" key="8">
    <source>
        <dbReference type="ARBA" id="ARBA00029784"/>
    </source>
</evidence>
<evidence type="ECO:0000256" key="1">
    <source>
        <dbReference type="ARBA" id="ARBA00004496"/>
    </source>
</evidence>
<dbReference type="InterPro" id="IPR016024">
    <property type="entry name" value="ARM-type_fold"/>
</dbReference>
<dbReference type="InterPro" id="IPR011989">
    <property type="entry name" value="ARM-like"/>
</dbReference>
<feature type="domain" description="Exportin-T C-terminal" evidence="13">
    <location>
        <begin position="631"/>
        <end position="759"/>
    </location>
</feature>
<dbReference type="Pfam" id="PF08389">
    <property type="entry name" value="Xpo1"/>
    <property type="match status" value="1"/>
</dbReference>
<dbReference type="InterPro" id="IPR045546">
    <property type="entry name" value="Exportin-T_C"/>
</dbReference>
<keyword evidence="5 10" id="KW-0820">tRNA-binding</keyword>
<dbReference type="GO" id="GO:0071528">
    <property type="term" value="P:tRNA re-export from nucleus"/>
    <property type="evidence" value="ECO:0007669"/>
    <property type="project" value="UniProtKB-UniRule"/>
</dbReference>
<dbReference type="GO" id="GO:0005643">
    <property type="term" value="C:nuclear pore"/>
    <property type="evidence" value="ECO:0007669"/>
    <property type="project" value="TreeGrafter"/>
</dbReference>
<dbReference type="PANTHER" id="PTHR15952">
    <property type="entry name" value="EXPORTIN-T/LOS1"/>
    <property type="match status" value="1"/>
</dbReference>
<dbReference type="Pfam" id="PF19282">
    <property type="entry name" value="Exportin-T"/>
    <property type="match status" value="2"/>
</dbReference>
<reference evidence="14" key="1">
    <citation type="submission" date="2016-09" db="EMBL/GenBank/DDBJ databases">
        <authorList>
            <person name="Hebert L."/>
            <person name="Moumen B."/>
        </authorList>
    </citation>
    <scope>NUCLEOTIDE SEQUENCE [LARGE SCALE GENOMIC DNA]</scope>
    <source>
        <strain evidence="14">OVI</strain>
    </source>
</reference>
<feature type="region of interest" description="Disordered" evidence="11">
    <location>
        <begin position="396"/>
        <end position="415"/>
    </location>
</feature>
<evidence type="ECO:0000256" key="7">
    <source>
        <dbReference type="ARBA" id="ARBA00023242"/>
    </source>
</evidence>
<evidence type="ECO:0000259" key="13">
    <source>
        <dbReference type="Pfam" id="PF19282"/>
    </source>
</evidence>
<dbReference type="GeneID" id="92382835"/>
<dbReference type="RefSeq" id="XP_067079722.1">
    <property type="nucleotide sequence ID" value="XM_067223621.1"/>
</dbReference>
<keyword evidence="15" id="KW-1185">Reference proteome</keyword>
<dbReference type="GO" id="GO:0031267">
    <property type="term" value="F:small GTPase binding"/>
    <property type="evidence" value="ECO:0007669"/>
    <property type="project" value="InterPro"/>
</dbReference>
<dbReference type="EMBL" id="CZPT02001008">
    <property type="protein sequence ID" value="SCU68581.1"/>
    <property type="molecule type" value="Genomic_DNA"/>
</dbReference>